<protein>
    <submittedName>
        <fullName evidence="4">Uncharacterized protein</fullName>
    </submittedName>
</protein>
<dbReference type="OrthoDB" id="5869842at2759"/>
<evidence type="ECO:0000256" key="2">
    <source>
        <dbReference type="SAM" id="MobiDB-lite"/>
    </source>
</evidence>
<dbReference type="GO" id="GO:0036064">
    <property type="term" value="C:ciliary basal body"/>
    <property type="evidence" value="ECO:0007669"/>
    <property type="project" value="TreeGrafter"/>
</dbReference>
<dbReference type="GO" id="GO:0036126">
    <property type="term" value="C:sperm flagellum"/>
    <property type="evidence" value="ECO:0007669"/>
    <property type="project" value="TreeGrafter"/>
</dbReference>
<feature type="region of interest" description="Disordered" evidence="2">
    <location>
        <begin position="199"/>
        <end position="218"/>
    </location>
</feature>
<dbReference type="PANTHER" id="PTHR31516:SF17">
    <property type="entry name" value="STABILIZER OF AXONEMAL MICROTUBULES 2"/>
    <property type="match status" value="1"/>
</dbReference>
<feature type="compositionally biased region" description="Basic and acidic residues" evidence="2">
    <location>
        <begin position="353"/>
        <end position="365"/>
    </location>
</feature>
<dbReference type="WBParaSite" id="HCON_00123772-00001">
    <property type="protein sequence ID" value="HCON_00123772-00001"/>
    <property type="gene ID" value="HCON_00123772"/>
</dbReference>
<organism evidence="3 4">
    <name type="scientific">Haemonchus contortus</name>
    <name type="common">Barber pole worm</name>
    <dbReference type="NCBI Taxonomy" id="6289"/>
    <lineage>
        <taxon>Eukaryota</taxon>
        <taxon>Metazoa</taxon>
        <taxon>Ecdysozoa</taxon>
        <taxon>Nematoda</taxon>
        <taxon>Chromadorea</taxon>
        <taxon>Rhabditida</taxon>
        <taxon>Rhabditina</taxon>
        <taxon>Rhabditomorpha</taxon>
        <taxon>Strongyloidea</taxon>
        <taxon>Trichostrongylidae</taxon>
        <taxon>Haemonchus</taxon>
    </lineage>
</organism>
<reference evidence="4" key="1">
    <citation type="submission" date="2020-12" db="UniProtKB">
        <authorList>
            <consortium name="WormBaseParasite"/>
        </authorList>
    </citation>
    <scope>IDENTIFICATION</scope>
    <source>
        <strain evidence="4">MHco3</strain>
    </source>
</reference>
<dbReference type="InterPro" id="IPR033336">
    <property type="entry name" value="SAXO1/2"/>
</dbReference>
<evidence type="ECO:0000313" key="3">
    <source>
        <dbReference type="Proteomes" id="UP000025227"/>
    </source>
</evidence>
<sequence>MSIPPEIYKDDRDKNVVHSVRPISPDDFPIERIDRTDDVYTHIDTAHDQDHEFWKRLSEPIGFSECIPEIYNNDSVDNGSHSFKPIYVEDFTVDPINDTDHVETHTDTIYDEVLSRLKKGFKPIDLSEGLDHPGTHRQGVPSLTPYVPLDPVMFTPEYYLLHDEPKFIRRRYPSLTTSYDYTVPTTSYTVTRPVKRSNRTLTTTPYDSGTKPPFDGETTNRSTYNWIQPVWQPRVTPDDELGRRDMPFYSDTTNRSEYVSKAVDRPKRASSAKVDRPKAPFYSETTNAAVYLPKELERSAEKKTKERKEERPKVRFYDETTNRADFVKKSVQPTRVRQPYNRPAEQPPFNDETTNKVEYTAKTEPKSCPAERFIETKKWKARQQDGHWMFRVAFKKRENKEKDDERPATG</sequence>
<dbReference type="Proteomes" id="UP000025227">
    <property type="component" value="Unplaced"/>
</dbReference>
<dbReference type="GO" id="GO:0005879">
    <property type="term" value="C:axonemal microtubule"/>
    <property type="evidence" value="ECO:0007669"/>
    <property type="project" value="TreeGrafter"/>
</dbReference>
<proteinExistence type="inferred from homology"/>
<name>A0A7I4YPF9_HAECO</name>
<dbReference type="PANTHER" id="PTHR31516">
    <property type="entry name" value="STABILIZER OF AXONEMAL MICROTUBULES 2"/>
    <property type="match status" value="1"/>
</dbReference>
<dbReference type="AlphaFoldDB" id="A0A7I4YPF9"/>
<comment type="similarity">
    <text evidence="1">Belongs to the FAM154 family.</text>
</comment>
<evidence type="ECO:0000256" key="1">
    <source>
        <dbReference type="ARBA" id="ARBA00008738"/>
    </source>
</evidence>
<dbReference type="GO" id="GO:0008017">
    <property type="term" value="F:microtubule binding"/>
    <property type="evidence" value="ECO:0007669"/>
    <property type="project" value="InterPro"/>
</dbReference>
<keyword evidence="3" id="KW-1185">Reference proteome</keyword>
<accession>A0A7I4YPF9</accession>
<evidence type="ECO:0000313" key="4">
    <source>
        <dbReference type="WBParaSite" id="HCON_00123772-00001"/>
    </source>
</evidence>
<feature type="compositionally biased region" description="Basic and acidic residues" evidence="2">
    <location>
        <begin position="295"/>
        <end position="328"/>
    </location>
</feature>
<feature type="region of interest" description="Disordered" evidence="2">
    <location>
        <begin position="295"/>
        <end position="365"/>
    </location>
</feature>
<dbReference type="GO" id="GO:0005814">
    <property type="term" value="C:centriole"/>
    <property type="evidence" value="ECO:0007669"/>
    <property type="project" value="TreeGrafter"/>
</dbReference>